<accession>A0AA88IGA5</accession>
<dbReference type="GO" id="GO:0015031">
    <property type="term" value="P:protein transport"/>
    <property type="evidence" value="ECO:0007669"/>
    <property type="project" value="InterPro"/>
</dbReference>
<evidence type="ECO:0008006" key="11">
    <source>
        <dbReference type="Google" id="ProtNLM"/>
    </source>
</evidence>
<evidence type="ECO:0000256" key="8">
    <source>
        <dbReference type="SAM" id="Phobius"/>
    </source>
</evidence>
<reference evidence="9" key="1">
    <citation type="submission" date="2023-07" db="EMBL/GenBank/DDBJ databases">
        <title>Chromosome-level genome assembly of Artemia franciscana.</title>
        <authorList>
            <person name="Jo E."/>
        </authorList>
    </citation>
    <scope>NUCLEOTIDE SEQUENCE</scope>
    <source>
        <tissue evidence="9">Whole body</tissue>
    </source>
</reference>
<evidence type="ECO:0000256" key="2">
    <source>
        <dbReference type="ARBA" id="ARBA00009816"/>
    </source>
</evidence>
<evidence type="ECO:0000256" key="7">
    <source>
        <dbReference type="SAM" id="MobiDB-lite"/>
    </source>
</evidence>
<proteinExistence type="inferred from homology"/>
<evidence type="ECO:0000256" key="3">
    <source>
        <dbReference type="ARBA" id="ARBA00022692"/>
    </source>
</evidence>
<evidence type="ECO:0000313" key="10">
    <source>
        <dbReference type="Proteomes" id="UP001187531"/>
    </source>
</evidence>
<sequence length="603" mass="68251">MFRSRFRICQGPRNSFQLSMRGWFDAFRHDGGPTLYSVSNRTPVLWDTSVLVICIVVVTLFSAFLLIFPGVRKERFTTFTSVSLSLFTGAVLLLGLCGSSWHVAENSITSSYRSFSNEKVMAIMNVQIGLDHVNITLRSYENETNSEKINFNERFHWIKPDQLAEEYQRALKKGLPYPILTTAEYLSVDEEGFTWGRNYRQAGYFTCIMLWSGFASWCLMNILLIVVPRYGAYGMVFTGVQMVVANLVYYVLLPKFDLVIHIEGSTLNFYLGWCFWLNFSAGIICFTIGFVISVLDLMYPHSFSTILEVNYDTPYDRHIIIEESHDIRKRKSRARLEEGEGATFGSRVLKRFSRRGQTNELYGIDNPACDVNPPKSPWNHAHRQMALQNQFSSGHSLKSTKSVNFQEEIREHPKLEAKNSNTIIWKASPPPRPELDDIETQLVKQDSHTQTISRGVSPLRESTEFAKNSSTISVSSSFLDEDSENTITTNPNGVVIRLGGDSFRSMKRQNSNLSEESAKSDTSLGFSIFNKMSTEEPQEGIHMKRIASVRRSGVRSRKQSGEAVDAEQGVSSTVASKVSAFIGAITVRRPSREEDSEEEGPWS</sequence>
<evidence type="ECO:0000256" key="5">
    <source>
        <dbReference type="ARBA" id="ARBA00023136"/>
    </source>
</evidence>
<keyword evidence="6" id="KW-0325">Glycoprotein</keyword>
<organism evidence="9 10">
    <name type="scientific">Artemia franciscana</name>
    <name type="common">Brine shrimp</name>
    <name type="synonym">Artemia sanfranciscana</name>
    <dbReference type="NCBI Taxonomy" id="6661"/>
    <lineage>
        <taxon>Eukaryota</taxon>
        <taxon>Metazoa</taxon>
        <taxon>Ecdysozoa</taxon>
        <taxon>Arthropoda</taxon>
        <taxon>Crustacea</taxon>
        <taxon>Branchiopoda</taxon>
        <taxon>Anostraca</taxon>
        <taxon>Artemiidae</taxon>
        <taxon>Artemia</taxon>
    </lineage>
</organism>
<keyword evidence="3 8" id="KW-0812">Transmembrane</keyword>
<dbReference type="EMBL" id="JAVRJZ010000001">
    <property type="protein sequence ID" value="KAK2726699.1"/>
    <property type="molecule type" value="Genomic_DNA"/>
</dbReference>
<comment type="caution">
    <text evidence="9">The sequence shown here is derived from an EMBL/GenBank/DDBJ whole genome shotgun (WGS) entry which is preliminary data.</text>
</comment>
<keyword evidence="4 8" id="KW-1133">Transmembrane helix</keyword>
<feature type="transmembrane region" description="Helical" evidence="8">
    <location>
        <begin position="273"/>
        <end position="295"/>
    </location>
</feature>
<dbReference type="PANTHER" id="PTHR31158">
    <property type="entry name" value="DUAL OXIDASE 2"/>
    <property type="match status" value="1"/>
</dbReference>
<feature type="transmembrane region" description="Helical" evidence="8">
    <location>
        <begin position="202"/>
        <end position="226"/>
    </location>
</feature>
<keyword evidence="5 8" id="KW-0472">Membrane</keyword>
<feature type="transmembrane region" description="Helical" evidence="8">
    <location>
        <begin position="50"/>
        <end position="71"/>
    </location>
</feature>
<evidence type="ECO:0000256" key="1">
    <source>
        <dbReference type="ARBA" id="ARBA00004141"/>
    </source>
</evidence>
<evidence type="ECO:0000256" key="6">
    <source>
        <dbReference type="ARBA" id="ARBA00023180"/>
    </source>
</evidence>
<evidence type="ECO:0000313" key="9">
    <source>
        <dbReference type="EMBL" id="KAK2726699.1"/>
    </source>
</evidence>
<feature type="region of interest" description="Disordered" evidence="7">
    <location>
        <begin position="550"/>
        <end position="570"/>
    </location>
</feature>
<protein>
    <recommendedName>
        <fullName evidence="11">Dual oxidase maturation factor 1</fullName>
    </recommendedName>
</protein>
<feature type="transmembrane region" description="Helical" evidence="8">
    <location>
        <begin position="232"/>
        <end position="252"/>
    </location>
</feature>
<dbReference type="GO" id="GO:0005789">
    <property type="term" value="C:endoplasmic reticulum membrane"/>
    <property type="evidence" value="ECO:0007669"/>
    <property type="project" value="InterPro"/>
</dbReference>
<evidence type="ECO:0000256" key="4">
    <source>
        <dbReference type="ARBA" id="ARBA00022989"/>
    </source>
</evidence>
<comment type="similarity">
    <text evidence="2">Belongs to the DUOXA family.</text>
</comment>
<dbReference type="AlphaFoldDB" id="A0AA88IGA5"/>
<dbReference type="PANTHER" id="PTHR31158:SF10">
    <property type="entry name" value="LD27791P"/>
    <property type="match status" value="1"/>
</dbReference>
<gene>
    <name evidence="9" type="ORF">QYM36_007513</name>
</gene>
<dbReference type="Pfam" id="PF10204">
    <property type="entry name" value="DuoxA"/>
    <property type="match status" value="1"/>
</dbReference>
<feature type="transmembrane region" description="Helical" evidence="8">
    <location>
        <begin position="83"/>
        <end position="104"/>
    </location>
</feature>
<keyword evidence="10" id="KW-1185">Reference proteome</keyword>
<dbReference type="InterPro" id="IPR018469">
    <property type="entry name" value="Dual_oxidase_maturation_fac"/>
</dbReference>
<dbReference type="Proteomes" id="UP001187531">
    <property type="component" value="Unassembled WGS sequence"/>
</dbReference>
<name>A0AA88IGA5_ARTSF</name>
<comment type="subcellular location">
    <subcellularLocation>
        <location evidence="1">Membrane</location>
        <topology evidence="1">Multi-pass membrane protein</topology>
    </subcellularLocation>
</comment>